<dbReference type="PANTHER" id="PTHR42643:SF24">
    <property type="entry name" value="IONOTROPIC RECEPTOR 60A"/>
    <property type="match status" value="1"/>
</dbReference>
<evidence type="ECO:0000256" key="7">
    <source>
        <dbReference type="ARBA" id="ARBA00023180"/>
    </source>
</evidence>
<dbReference type="PANTHER" id="PTHR42643">
    <property type="entry name" value="IONOTROPIC RECEPTOR 20A-RELATED"/>
    <property type="match status" value="1"/>
</dbReference>
<keyword evidence="10" id="KW-1185">Reference proteome</keyword>
<comment type="caution">
    <text evidence="9">The sequence shown here is derived from an EMBL/GenBank/DDBJ whole genome shotgun (WGS) entry which is preliminary data.</text>
</comment>
<evidence type="ECO:0000313" key="9">
    <source>
        <dbReference type="EMBL" id="KAK8389660.1"/>
    </source>
</evidence>
<protein>
    <submittedName>
        <fullName evidence="9">Uncharacterized protein</fullName>
    </submittedName>
</protein>
<evidence type="ECO:0000256" key="2">
    <source>
        <dbReference type="ARBA" id="ARBA00022475"/>
    </source>
</evidence>
<dbReference type="Proteomes" id="UP001487740">
    <property type="component" value="Unassembled WGS sequence"/>
</dbReference>
<name>A0AAW0TQ86_SCYPA</name>
<accession>A0AAW0TQ86</accession>
<organism evidence="9 10">
    <name type="scientific">Scylla paramamosain</name>
    <name type="common">Mud crab</name>
    <dbReference type="NCBI Taxonomy" id="85552"/>
    <lineage>
        <taxon>Eukaryota</taxon>
        <taxon>Metazoa</taxon>
        <taxon>Ecdysozoa</taxon>
        <taxon>Arthropoda</taxon>
        <taxon>Crustacea</taxon>
        <taxon>Multicrustacea</taxon>
        <taxon>Malacostraca</taxon>
        <taxon>Eumalacostraca</taxon>
        <taxon>Eucarida</taxon>
        <taxon>Decapoda</taxon>
        <taxon>Pleocyemata</taxon>
        <taxon>Brachyura</taxon>
        <taxon>Eubrachyura</taxon>
        <taxon>Portunoidea</taxon>
        <taxon>Portunidae</taxon>
        <taxon>Portuninae</taxon>
        <taxon>Scylla</taxon>
    </lineage>
</organism>
<evidence type="ECO:0000256" key="6">
    <source>
        <dbReference type="ARBA" id="ARBA00023170"/>
    </source>
</evidence>
<dbReference type="EMBL" id="JARAKH010000027">
    <property type="protein sequence ID" value="KAK8389660.1"/>
    <property type="molecule type" value="Genomic_DNA"/>
</dbReference>
<evidence type="ECO:0000256" key="3">
    <source>
        <dbReference type="ARBA" id="ARBA00022692"/>
    </source>
</evidence>
<evidence type="ECO:0000313" key="10">
    <source>
        <dbReference type="Proteomes" id="UP001487740"/>
    </source>
</evidence>
<keyword evidence="4 8" id="KW-1133">Transmembrane helix</keyword>
<keyword evidence="7" id="KW-0325">Glycoprotein</keyword>
<proteinExistence type="predicted"/>
<evidence type="ECO:0000256" key="5">
    <source>
        <dbReference type="ARBA" id="ARBA00023136"/>
    </source>
</evidence>
<gene>
    <name evidence="9" type="ORF">O3P69_008978</name>
</gene>
<evidence type="ECO:0000256" key="1">
    <source>
        <dbReference type="ARBA" id="ARBA00004651"/>
    </source>
</evidence>
<dbReference type="InterPro" id="IPR052192">
    <property type="entry name" value="Insect_Ionotropic_Sensory_Rcpt"/>
</dbReference>
<feature type="transmembrane region" description="Helical" evidence="8">
    <location>
        <begin position="80"/>
        <end position="100"/>
    </location>
</feature>
<keyword evidence="6" id="KW-0675">Receptor</keyword>
<keyword evidence="3 8" id="KW-0812">Transmembrane</keyword>
<evidence type="ECO:0000256" key="8">
    <source>
        <dbReference type="SAM" id="Phobius"/>
    </source>
</evidence>
<keyword evidence="2" id="KW-1003">Cell membrane</keyword>
<dbReference type="AlphaFoldDB" id="A0AAW0TQ86"/>
<dbReference type="GO" id="GO:0005886">
    <property type="term" value="C:plasma membrane"/>
    <property type="evidence" value="ECO:0007669"/>
    <property type="project" value="UniProtKB-SubCell"/>
</dbReference>
<evidence type="ECO:0000256" key="4">
    <source>
        <dbReference type="ARBA" id="ARBA00022989"/>
    </source>
</evidence>
<sequence length="106" mass="11991">MGLQSHSPLKKNFDRVVNWVVEAGLVQHWFEETLMFAKKTGMVTPIGHEDFSKTQQSQLDGSSESGQTIPLTVEHLQSMFIIFIVGNLMAIVVFIIEIILGKCTRW</sequence>
<keyword evidence="5 8" id="KW-0472">Membrane</keyword>
<reference evidence="9 10" key="1">
    <citation type="submission" date="2023-03" db="EMBL/GenBank/DDBJ databases">
        <title>High-quality genome of Scylla paramamosain provides insights in environmental adaptation.</title>
        <authorList>
            <person name="Zhang L."/>
        </authorList>
    </citation>
    <scope>NUCLEOTIDE SEQUENCE [LARGE SCALE GENOMIC DNA]</scope>
    <source>
        <strain evidence="9">LZ_2023a</strain>
        <tissue evidence="9">Muscle</tissue>
    </source>
</reference>
<comment type="subcellular location">
    <subcellularLocation>
        <location evidence="1">Cell membrane</location>
        <topology evidence="1">Multi-pass membrane protein</topology>
    </subcellularLocation>
</comment>